<organism evidence="2">
    <name type="scientific">hydrothermal vent metagenome</name>
    <dbReference type="NCBI Taxonomy" id="652676"/>
    <lineage>
        <taxon>unclassified sequences</taxon>
        <taxon>metagenomes</taxon>
        <taxon>ecological metagenomes</taxon>
    </lineage>
</organism>
<sequence length="151" mass="16662">MNKIAKVDRAAVAITFLAFSAHAETFTGTWVTEDNISIVTIESCSNASDQYCGYLVRFPLTDNKALNRALCHFRVMGGMKLADNSLTGGWLYDPESGAAYNLTVRTGKTPDTIDLHVHGRIEMLGKTISWIRFNPVSPPEIWKEKLAPCAP</sequence>
<proteinExistence type="predicted"/>
<dbReference type="EMBL" id="UOFX01000046">
    <property type="protein sequence ID" value="VAX09285.1"/>
    <property type="molecule type" value="Genomic_DNA"/>
</dbReference>
<name>A0A3B1BSH9_9ZZZZ</name>
<dbReference type="InterPro" id="IPR019223">
    <property type="entry name" value="DUF2147"/>
</dbReference>
<evidence type="ECO:0000259" key="1">
    <source>
        <dbReference type="Pfam" id="PF09917"/>
    </source>
</evidence>
<dbReference type="Pfam" id="PF09917">
    <property type="entry name" value="DUF2147"/>
    <property type="match status" value="1"/>
</dbReference>
<evidence type="ECO:0000313" key="2">
    <source>
        <dbReference type="EMBL" id="VAX09285.1"/>
    </source>
</evidence>
<dbReference type="Gene3D" id="2.40.128.520">
    <property type="match status" value="1"/>
</dbReference>
<accession>A0A3B1BSH9</accession>
<gene>
    <name evidence="2" type="ORF">MNBD_GAMMA26-368</name>
</gene>
<protein>
    <recommendedName>
        <fullName evidence="1">DUF2147 domain-containing protein</fullName>
    </recommendedName>
</protein>
<dbReference type="AlphaFoldDB" id="A0A3B1BSH9"/>
<dbReference type="PANTHER" id="PTHR36919:SF2">
    <property type="entry name" value="BLL6627 PROTEIN"/>
    <property type="match status" value="1"/>
</dbReference>
<dbReference type="PANTHER" id="PTHR36919">
    <property type="entry name" value="BLR1215 PROTEIN"/>
    <property type="match status" value="1"/>
</dbReference>
<reference evidence="2" key="1">
    <citation type="submission" date="2018-06" db="EMBL/GenBank/DDBJ databases">
        <authorList>
            <person name="Zhirakovskaya E."/>
        </authorList>
    </citation>
    <scope>NUCLEOTIDE SEQUENCE</scope>
</reference>
<feature type="domain" description="DUF2147" evidence="1">
    <location>
        <begin position="28"/>
        <end position="132"/>
    </location>
</feature>